<feature type="region of interest" description="Disordered" evidence="1">
    <location>
        <begin position="49"/>
        <end position="73"/>
    </location>
</feature>
<dbReference type="Proteomes" id="UP000485058">
    <property type="component" value="Unassembled WGS sequence"/>
</dbReference>
<evidence type="ECO:0000256" key="1">
    <source>
        <dbReference type="SAM" id="MobiDB-lite"/>
    </source>
</evidence>
<comment type="caution">
    <text evidence="2">The sequence shown here is derived from an EMBL/GenBank/DDBJ whole genome shotgun (WGS) entry which is preliminary data.</text>
</comment>
<reference evidence="2 3" key="1">
    <citation type="submission" date="2020-02" db="EMBL/GenBank/DDBJ databases">
        <title>Draft genome sequence of Haematococcus lacustris strain NIES-144.</title>
        <authorList>
            <person name="Morimoto D."/>
            <person name="Nakagawa S."/>
            <person name="Yoshida T."/>
            <person name="Sawayama S."/>
        </authorList>
    </citation>
    <scope>NUCLEOTIDE SEQUENCE [LARGE SCALE GENOMIC DNA]</scope>
    <source>
        <strain evidence="2 3">NIES-144</strain>
    </source>
</reference>
<name>A0A699YJA1_HAELA</name>
<gene>
    <name evidence="2" type="ORF">HaLaN_01826</name>
</gene>
<keyword evidence="3" id="KW-1185">Reference proteome</keyword>
<dbReference type="AlphaFoldDB" id="A0A699YJA1"/>
<dbReference type="EMBL" id="BLLF01000073">
    <property type="protein sequence ID" value="GFH07076.1"/>
    <property type="molecule type" value="Genomic_DNA"/>
</dbReference>
<organism evidence="2 3">
    <name type="scientific">Haematococcus lacustris</name>
    <name type="common">Green alga</name>
    <name type="synonym">Haematococcus pluvialis</name>
    <dbReference type="NCBI Taxonomy" id="44745"/>
    <lineage>
        <taxon>Eukaryota</taxon>
        <taxon>Viridiplantae</taxon>
        <taxon>Chlorophyta</taxon>
        <taxon>core chlorophytes</taxon>
        <taxon>Chlorophyceae</taxon>
        <taxon>CS clade</taxon>
        <taxon>Chlamydomonadales</taxon>
        <taxon>Haematococcaceae</taxon>
        <taxon>Haematococcus</taxon>
    </lineage>
</organism>
<sequence length="73" mass="7149">MLVSMAVMDVIRAFTPDAGVDPAVESVETGEAAEEGEEAAEEEIVAGGAAEAVPAAADGGSSNAEGASRGLQE</sequence>
<proteinExistence type="predicted"/>
<accession>A0A699YJA1</accession>
<evidence type="ECO:0000313" key="3">
    <source>
        <dbReference type="Proteomes" id="UP000485058"/>
    </source>
</evidence>
<evidence type="ECO:0000313" key="2">
    <source>
        <dbReference type="EMBL" id="GFH07076.1"/>
    </source>
</evidence>
<protein>
    <submittedName>
        <fullName evidence="2">Uncharacterized protein</fullName>
    </submittedName>
</protein>